<keyword evidence="9 12" id="KW-0472">Membrane</keyword>
<dbReference type="InterPro" id="IPR044698">
    <property type="entry name" value="VKOR/LTO1"/>
</dbReference>
<evidence type="ECO:0000256" key="12">
    <source>
        <dbReference type="SAM" id="Phobius"/>
    </source>
</evidence>
<accession>A0ABZ1BTI9</accession>
<evidence type="ECO:0000256" key="1">
    <source>
        <dbReference type="ARBA" id="ARBA00004141"/>
    </source>
</evidence>
<keyword evidence="6" id="KW-0732">Signal</keyword>
<name>A0ABZ1BTI9_9FIRM</name>
<comment type="similarity">
    <text evidence="2">Belongs to the thioredoxin family. DsbA subfamily.</text>
</comment>
<evidence type="ECO:0000256" key="4">
    <source>
        <dbReference type="ARBA" id="ARBA00022692"/>
    </source>
</evidence>
<evidence type="ECO:0000313" key="14">
    <source>
        <dbReference type="EMBL" id="WRP16097.1"/>
    </source>
</evidence>
<keyword evidence="5" id="KW-0874">Quinone</keyword>
<feature type="transmembrane region" description="Helical" evidence="12">
    <location>
        <begin position="137"/>
        <end position="157"/>
    </location>
</feature>
<evidence type="ECO:0000259" key="13">
    <source>
        <dbReference type="PROSITE" id="PS51352"/>
    </source>
</evidence>
<dbReference type="RefSeq" id="WP_324715370.1">
    <property type="nucleotide sequence ID" value="NZ_CP141615.1"/>
</dbReference>
<dbReference type="CDD" id="cd12916">
    <property type="entry name" value="VKOR_1"/>
    <property type="match status" value="1"/>
</dbReference>
<dbReference type="Gene3D" id="1.20.1440.130">
    <property type="entry name" value="VKOR domain"/>
    <property type="match status" value="1"/>
</dbReference>
<evidence type="ECO:0000256" key="9">
    <source>
        <dbReference type="ARBA" id="ARBA00023136"/>
    </source>
</evidence>
<keyword evidence="11" id="KW-0676">Redox-active center</keyword>
<feature type="transmembrane region" description="Helical" evidence="12">
    <location>
        <begin position="111"/>
        <end position="131"/>
    </location>
</feature>
<dbReference type="PROSITE" id="PS51352">
    <property type="entry name" value="THIOREDOXIN_2"/>
    <property type="match status" value="1"/>
</dbReference>
<keyword evidence="15" id="KW-1185">Reference proteome</keyword>
<evidence type="ECO:0000256" key="2">
    <source>
        <dbReference type="ARBA" id="ARBA00005791"/>
    </source>
</evidence>
<dbReference type="InterPro" id="IPR038354">
    <property type="entry name" value="VKOR_sf"/>
</dbReference>
<dbReference type="Pfam" id="PF07884">
    <property type="entry name" value="VKOR"/>
    <property type="match status" value="1"/>
</dbReference>
<evidence type="ECO:0000256" key="5">
    <source>
        <dbReference type="ARBA" id="ARBA00022719"/>
    </source>
</evidence>
<feature type="transmembrane region" description="Helical" evidence="12">
    <location>
        <begin position="24"/>
        <end position="45"/>
    </location>
</feature>
<dbReference type="SUPFAM" id="SSF52833">
    <property type="entry name" value="Thioredoxin-like"/>
    <property type="match status" value="1"/>
</dbReference>
<gene>
    <name evidence="14" type="ORF">U7230_08245</name>
</gene>
<dbReference type="EMBL" id="CP141615">
    <property type="protein sequence ID" value="WRP16097.1"/>
    <property type="molecule type" value="Genomic_DNA"/>
</dbReference>
<dbReference type="InterPro" id="IPR012932">
    <property type="entry name" value="VKOR"/>
</dbReference>
<evidence type="ECO:0000256" key="7">
    <source>
        <dbReference type="ARBA" id="ARBA00022989"/>
    </source>
</evidence>
<dbReference type="PANTHER" id="PTHR13887">
    <property type="entry name" value="GLUTATHIONE S-TRANSFERASE KAPPA"/>
    <property type="match status" value="1"/>
</dbReference>
<feature type="domain" description="Thioredoxin" evidence="13">
    <location>
        <begin position="181"/>
        <end position="400"/>
    </location>
</feature>
<evidence type="ECO:0000256" key="3">
    <source>
        <dbReference type="ARBA" id="ARBA00006214"/>
    </source>
</evidence>
<protein>
    <submittedName>
        <fullName evidence="14">Vitamin K epoxide reductase family protein</fullName>
    </submittedName>
</protein>
<evidence type="ECO:0000256" key="11">
    <source>
        <dbReference type="ARBA" id="ARBA00023284"/>
    </source>
</evidence>
<comment type="subcellular location">
    <subcellularLocation>
        <location evidence="1">Membrane</location>
        <topology evidence="1">Multi-pass membrane protein</topology>
    </subcellularLocation>
</comment>
<comment type="similarity">
    <text evidence="3">Belongs to the VKOR family.</text>
</comment>
<dbReference type="PANTHER" id="PTHR13887:SF14">
    <property type="entry name" value="DISULFIDE BOND FORMATION PROTEIN D"/>
    <property type="match status" value="1"/>
</dbReference>
<dbReference type="SMART" id="SM00756">
    <property type="entry name" value="VKc"/>
    <property type="match status" value="1"/>
</dbReference>
<dbReference type="InterPro" id="IPR012336">
    <property type="entry name" value="Thioredoxin-like_fold"/>
</dbReference>
<keyword evidence="4 12" id="KW-0812">Transmembrane</keyword>
<evidence type="ECO:0000256" key="6">
    <source>
        <dbReference type="ARBA" id="ARBA00022729"/>
    </source>
</evidence>
<proteinExistence type="inferred from homology"/>
<dbReference type="Pfam" id="PF13462">
    <property type="entry name" value="Thioredoxin_4"/>
    <property type="match status" value="1"/>
</dbReference>
<feature type="transmembrane region" description="Helical" evidence="12">
    <location>
        <begin position="169"/>
        <end position="187"/>
    </location>
</feature>
<keyword evidence="8" id="KW-0560">Oxidoreductase</keyword>
<evidence type="ECO:0000256" key="10">
    <source>
        <dbReference type="ARBA" id="ARBA00023157"/>
    </source>
</evidence>
<dbReference type="InterPro" id="IPR036249">
    <property type="entry name" value="Thioredoxin-like_sf"/>
</dbReference>
<sequence>MESKHTSRSVPAGRGGREGRRRRTLLGVAAGLSVLGALVALYLLVVETGQAPGEALFCGPGSGCEANWQSPFARMAGVPLALWGLAGYVALLASAWWALRAGQGPGLAEGAGLVLSWGGALFSLYLLGVQAWAVQSFCPWCTLSAAVMVALAVMWTFEAKVSQVRLQPMAPVAGLLLGAGLAALNYLPASALGPGAGPEGLAGASAVEVSPAGQVAGDAGRAVTSLQQLEALMTAGKPGAPVLIEVYSDFQCPYCARAAQEVVHPLLREEVAQGKARLAYRNFAFIGPESKWAAEAAACAAVQGKFWEFHDLLFANQQGENVGAFSQERLIQMARQLGLDVPAFTGCLESRRMRPWVEASYEQGREKGVRATPTFFINGKRYDGLMPLEELRRIAFGSSR</sequence>
<organism evidence="14 15">
    <name type="scientific">Carboxydichorda subterranea</name>
    <dbReference type="NCBI Taxonomy" id="3109565"/>
    <lineage>
        <taxon>Bacteria</taxon>
        <taxon>Bacillati</taxon>
        <taxon>Bacillota</taxon>
        <taxon>Limnochordia</taxon>
        <taxon>Limnochordales</taxon>
        <taxon>Geochordaceae</taxon>
        <taxon>Carboxydichorda</taxon>
    </lineage>
</organism>
<reference evidence="14 15" key="1">
    <citation type="journal article" date="2024" name="Front. Microbiol.">
        <title>Novel thermophilic genera Geochorda gen. nov. and Carboxydochorda gen. nov. from the deep terrestrial subsurface reveal the ecophysiological diversity in the class Limnochordia.</title>
        <authorList>
            <person name="Karnachuk O.V."/>
            <person name="Lukina A.P."/>
            <person name="Avakyan M.R."/>
            <person name="Kadnikov V.V."/>
            <person name="Begmatov S."/>
            <person name="Beletsky A.V."/>
            <person name="Vlasova K.G."/>
            <person name="Novikov A.A."/>
            <person name="Shcherbakova V.A."/>
            <person name="Mardanov A.V."/>
            <person name="Ravin N.V."/>
        </authorList>
    </citation>
    <scope>NUCLEOTIDE SEQUENCE [LARGE SCALE GENOMIC DNA]</scope>
    <source>
        <strain evidence="14 15">L945</strain>
    </source>
</reference>
<dbReference type="Gene3D" id="3.40.30.10">
    <property type="entry name" value="Glutaredoxin"/>
    <property type="match status" value="1"/>
</dbReference>
<evidence type="ECO:0000256" key="8">
    <source>
        <dbReference type="ARBA" id="ARBA00023002"/>
    </source>
</evidence>
<dbReference type="Proteomes" id="UP001332192">
    <property type="component" value="Chromosome"/>
</dbReference>
<keyword evidence="10" id="KW-1015">Disulfide bond</keyword>
<evidence type="ECO:0000313" key="15">
    <source>
        <dbReference type="Proteomes" id="UP001332192"/>
    </source>
</evidence>
<feature type="transmembrane region" description="Helical" evidence="12">
    <location>
        <begin position="80"/>
        <end position="99"/>
    </location>
</feature>
<keyword evidence="7 12" id="KW-1133">Transmembrane helix</keyword>
<dbReference type="InterPro" id="IPR013766">
    <property type="entry name" value="Thioredoxin_domain"/>
</dbReference>